<evidence type="ECO:0000259" key="4">
    <source>
        <dbReference type="PROSITE" id="PS01124"/>
    </source>
</evidence>
<dbReference type="InterPro" id="IPR018062">
    <property type="entry name" value="HTH_AraC-typ_CS"/>
</dbReference>
<dbReference type="InterPro" id="IPR050204">
    <property type="entry name" value="AraC_XylS_family_regulators"/>
</dbReference>
<accession>A0ABS0XGU1</accession>
<keyword evidence="2" id="KW-0238">DNA-binding</keyword>
<evidence type="ECO:0000256" key="2">
    <source>
        <dbReference type="ARBA" id="ARBA00023125"/>
    </source>
</evidence>
<dbReference type="SUPFAM" id="SSF46689">
    <property type="entry name" value="Homeodomain-like"/>
    <property type="match status" value="2"/>
</dbReference>
<protein>
    <submittedName>
        <fullName evidence="5">Helix-turn-helix transcriptional regulator</fullName>
    </submittedName>
</protein>
<dbReference type="RefSeq" id="WP_190118177.1">
    <property type="nucleotide sequence ID" value="NZ_BMVR01000009.1"/>
</dbReference>
<evidence type="ECO:0000256" key="1">
    <source>
        <dbReference type="ARBA" id="ARBA00023015"/>
    </source>
</evidence>
<gene>
    <name evidence="5" type="ORF">JGB26_36070</name>
</gene>
<dbReference type="PROSITE" id="PS00041">
    <property type="entry name" value="HTH_ARAC_FAMILY_1"/>
    <property type="match status" value="1"/>
</dbReference>
<feature type="domain" description="HTH araC/xylS-type" evidence="4">
    <location>
        <begin position="1"/>
        <end position="94"/>
    </location>
</feature>
<evidence type="ECO:0000313" key="6">
    <source>
        <dbReference type="Proteomes" id="UP000634780"/>
    </source>
</evidence>
<dbReference type="Gene3D" id="1.10.10.60">
    <property type="entry name" value="Homeodomain-like"/>
    <property type="match status" value="2"/>
</dbReference>
<organism evidence="5 6">
    <name type="scientific">Streptomyces flavofungini</name>
    <dbReference type="NCBI Taxonomy" id="68200"/>
    <lineage>
        <taxon>Bacteria</taxon>
        <taxon>Bacillati</taxon>
        <taxon>Actinomycetota</taxon>
        <taxon>Actinomycetes</taxon>
        <taxon>Kitasatosporales</taxon>
        <taxon>Streptomycetaceae</taxon>
        <taxon>Streptomyces</taxon>
    </lineage>
</organism>
<dbReference type="PANTHER" id="PTHR46796">
    <property type="entry name" value="HTH-TYPE TRANSCRIPTIONAL ACTIVATOR RHAS-RELATED"/>
    <property type="match status" value="1"/>
</dbReference>
<dbReference type="SMART" id="SM00342">
    <property type="entry name" value="HTH_ARAC"/>
    <property type="match status" value="1"/>
</dbReference>
<dbReference type="EMBL" id="JAEKOZ010000037">
    <property type="protein sequence ID" value="MBJ3812440.1"/>
    <property type="molecule type" value="Genomic_DNA"/>
</dbReference>
<keyword evidence="1" id="KW-0805">Transcription regulation</keyword>
<comment type="caution">
    <text evidence="5">The sequence shown here is derived from an EMBL/GenBank/DDBJ whole genome shotgun (WGS) entry which is preliminary data.</text>
</comment>
<evidence type="ECO:0000313" key="5">
    <source>
        <dbReference type="EMBL" id="MBJ3812440.1"/>
    </source>
</evidence>
<evidence type="ECO:0000256" key="3">
    <source>
        <dbReference type="ARBA" id="ARBA00023163"/>
    </source>
</evidence>
<sequence>MDRDWADPALDLTAVAAHAGYSRYHFLRAFKEAYGETPGQYLSRRRIERAEDMLRSADLSVTDICMLVGFTSVGTFSSSFKRQTGLTPSEYRVKHVGRGAALIPGCWALLWAGGFPGRAGLDGTGTGERNS</sequence>
<reference evidence="5 6" key="1">
    <citation type="submission" date="2020-12" db="EMBL/GenBank/DDBJ databases">
        <title>Streptomyces typhae sp. nov., a novel endophytic actinomycete isolated from the root of cattail pollen (Typha angustifolia L.).</title>
        <authorList>
            <person name="Peng C."/>
            <person name="Liu C."/>
        </authorList>
    </citation>
    <scope>NUCLEOTIDE SEQUENCE [LARGE SCALE GENOMIC DNA]</scope>
    <source>
        <strain evidence="5 6">JCM 4753</strain>
    </source>
</reference>
<dbReference type="InterPro" id="IPR020449">
    <property type="entry name" value="Tscrpt_reg_AraC-type_HTH"/>
</dbReference>
<keyword evidence="6" id="KW-1185">Reference proteome</keyword>
<dbReference type="PRINTS" id="PR00032">
    <property type="entry name" value="HTHARAC"/>
</dbReference>
<dbReference type="Proteomes" id="UP000634780">
    <property type="component" value="Unassembled WGS sequence"/>
</dbReference>
<dbReference type="InterPro" id="IPR009057">
    <property type="entry name" value="Homeodomain-like_sf"/>
</dbReference>
<proteinExistence type="predicted"/>
<dbReference type="PROSITE" id="PS01124">
    <property type="entry name" value="HTH_ARAC_FAMILY_2"/>
    <property type="match status" value="1"/>
</dbReference>
<keyword evidence="3" id="KW-0804">Transcription</keyword>
<dbReference type="Pfam" id="PF12833">
    <property type="entry name" value="HTH_18"/>
    <property type="match status" value="1"/>
</dbReference>
<name>A0ABS0XGU1_9ACTN</name>
<dbReference type="InterPro" id="IPR018060">
    <property type="entry name" value="HTH_AraC"/>
</dbReference>